<dbReference type="PANTHER" id="PTHR22763">
    <property type="entry name" value="RING ZINC FINGER PROTEIN"/>
    <property type="match status" value="1"/>
</dbReference>
<dbReference type="PANTHER" id="PTHR22763:SF162">
    <property type="entry name" value="TRANSMEMBRANE E3 UBIQUITIN-PROTEIN LIGASE 1"/>
    <property type="match status" value="1"/>
</dbReference>
<keyword evidence="1" id="KW-0479">Metal-binding</keyword>
<feature type="domain" description="RING-type" evidence="4">
    <location>
        <begin position="4"/>
        <end position="45"/>
    </location>
</feature>
<dbReference type="EMBL" id="MN739580">
    <property type="protein sequence ID" value="QHT14263.1"/>
    <property type="molecule type" value="Genomic_DNA"/>
</dbReference>
<dbReference type="AlphaFoldDB" id="A0A6C0DCW6"/>
<evidence type="ECO:0000313" key="5">
    <source>
        <dbReference type="EMBL" id="QHT14263.1"/>
    </source>
</evidence>
<evidence type="ECO:0000256" key="2">
    <source>
        <dbReference type="ARBA" id="ARBA00022771"/>
    </source>
</evidence>
<name>A0A6C0DCW6_9ZZZZ</name>
<keyword evidence="2" id="KW-0863">Zinc-finger</keyword>
<keyword evidence="3" id="KW-0862">Zinc</keyword>
<dbReference type="CDD" id="cd16448">
    <property type="entry name" value="RING-H2"/>
    <property type="match status" value="1"/>
</dbReference>
<dbReference type="SUPFAM" id="SSF57850">
    <property type="entry name" value="RING/U-box"/>
    <property type="match status" value="1"/>
</dbReference>
<organism evidence="5">
    <name type="scientific">viral metagenome</name>
    <dbReference type="NCBI Taxonomy" id="1070528"/>
    <lineage>
        <taxon>unclassified sequences</taxon>
        <taxon>metagenomes</taxon>
        <taxon>organismal metagenomes</taxon>
    </lineage>
</organism>
<dbReference type="GO" id="GO:0061630">
    <property type="term" value="F:ubiquitin protein ligase activity"/>
    <property type="evidence" value="ECO:0007669"/>
    <property type="project" value="TreeGrafter"/>
</dbReference>
<dbReference type="GO" id="GO:0043161">
    <property type="term" value="P:proteasome-mediated ubiquitin-dependent protein catabolic process"/>
    <property type="evidence" value="ECO:0007669"/>
    <property type="project" value="TreeGrafter"/>
</dbReference>
<dbReference type="GO" id="GO:0012505">
    <property type="term" value="C:endomembrane system"/>
    <property type="evidence" value="ECO:0007669"/>
    <property type="project" value="TreeGrafter"/>
</dbReference>
<dbReference type="SMART" id="SM00184">
    <property type="entry name" value="RING"/>
    <property type="match status" value="1"/>
</dbReference>
<protein>
    <recommendedName>
        <fullName evidence="4">RING-type domain-containing protein</fullName>
    </recommendedName>
</protein>
<proteinExistence type="predicted"/>
<dbReference type="InterPro" id="IPR050731">
    <property type="entry name" value="HRD1_E3_ubiq-ligases"/>
</dbReference>
<evidence type="ECO:0000256" key="1">
    <source>
        <dbReference type="ARBA" id="ARBA00022723"/>
    </source>
</evidence>
<dbReference type="InterPro" id="IPR001841">
    <property type="entry name" value="Znf_RING"/>
</dbReference>
<reference evidence="5" key="1">
    <citation type="journal article" date="2020" name="Nature">
        <title>Giant virus diversity and host interactions through global metagenomics.</title>
        <authorList>
            <person name="Schulz F."/>
            <person name="Roux S."/>
            <person name="Paez-Espino D."/>
            <person name="Jungbluth S."/>
            <person name="Walsh D.A."/>
            <person name="Denef V.J."/>
            <person name="McMahon K.D."/>
            <person name="Konstantinidis K.T."/>
            <person name="Eloe-Fadrosh E.A."/>
            <person name="Kyrpides N.C."/>
            <person name="Woyke T."/>
        </authorList>
    </citation>
    <scope>NUCLEOTIDE SEQUENCE</scope>
    <source>
        <strain evidence="5">GVMAG-M-3300023174-137</strain>
    </source>
</reference>
<dbReference type="GO" id="GO:0008270">
    <property type="term" value="F:zinc ion binding"/>
    <property type="evidence" value="ECO:0007669"/>
    <property type="project" value="UniProtKB-KW"/>
</dbReference>
<evidence type="ECO:0000256" key="3">
    <source>
        <dbReference type="ARBA" id="ARBA00022833"/>
    </source>
</evidence>
<dbReference type="GO" id="GO:0044695">
    <property type="term" value="C:Dsc E3 ubiquitin ligase complex"/>
    <property type="evidence" value="ECO:0007669"/>
    <property type="project" value="TreeGrafter"/>
</dbReference>
<dbReference type="Pfam" id="PF13639">
    <property type="entry name" value="zf-RING_2"/>
    <property type="match status" value="1"/>
</dbReference>
<dbReference type="Gene3D" id="3.30.40.10">
    <property type="entry name" value="Zinc/RING finger domain, C3HC4 (zinc finger)"/>
    <property type="match status" value="1"/>
</dbReference>
<dbReference type="InterPro" id="IPR013083">
    <property type="entry name" value="Znf_RING/FYVE/PHD"/>
</dbReference>
<sequence length="80" mass="8930">MAECPICCEVIETARVITSCNHVFHMACLTQWYSANHKQMCPMCREEAKGSNRAHTSVSINDFVVQEIGQISIIDILSSV</sequence>
<evidence type="ECO:0000259" key="4">
    <source>
        <dbReference type="PROSITE" id="PS50089"/>
    </source>
</evidence>
<accession>A0A6C0DCW6</accession>
<dbReference type="PROSITE" id="PS50089">
    <property type="entry name" value="ZF_RING_2"/>
    <property type="match status" value="1"/>
</dbReference>